<dbReference type="AlphaFoldDB" id="A0AAV9UNU9"/>
<feature type="compositionally biased region" description="Low complexity" evidence="1">
    <location>
        <begin position="346"/>
        <end position="364"/>
    </location>
</feature>
<sequence>MKLPLLLVSCSALALGFPIGKPPWLASVDIVENQKAIPQTAAVLPSAVYEPVVQSTQVSNIDKRAPFFGFRFHYYGAGIGPYRGYYRRRSEGSFRYSSRQRTTEHGALSSSSEVKTFPAMACTSKAAMTTDTSDKKTKLSIDRSPALGTHALATMTTIRISVPTTVTQDVAATSTSEGCSECGMPGPLRGRPYPQKRAIQDRKQNDTFSSNSHTTRDSSVIFAASPALGLPPKYTMISPETSAVATPVASTTSITVSGPTISVTVSGPTVTMTVTVSERLNNPPIRIPPPTVTSTTGFKTTSISTHRPRITSTSSQKPRITTKSSSQKSSQTGRLTRPPVTRVSMTPAPTSTTTKETSTAELLTRPPLNRGPNFVAPTTRVPIGTMTKPTSSSGRPTATIIRHTPTAPAPTPTDTPSGDDDHGFKAPVRPFYAKRRARGRCERYPDGT</sequence>
<feature type="chain" id="PRO_5043564239" evidence="2">
    <location>
        <begin position="17"/>
        <end position="448"/>
    </location>
</feature>
<dbReference type="Proteomes" id="UP001375240">
    <property type="component" value="Unassembled WGS sequence"/>
</dbReference>
<protein>
    <submittedName>
        <fullName evidence="3">Uncharacterized protein</fullName>
    </submittedName>
</protein>
<gene>
    <name evidence="3" type="ORF">TWF696_007551</name>
</gene>
<comment type="caution">
    <text evidence="3">The sequence shown here is derived from an EMBL/GenBank/DDBJ whole genome shotgun (WGS) entry which is preliminary data.</text>
</comment>
<dbReference type="EMBL" id="JAVHNQ010000006">
    <property type="protein sequence ID" value="KAK6343897.1"/>
    <property type="molecule type" value="Genomic_DNA"/>
</dbReference>
<feature type="compositionally biased region" description="Low complexity" evidence="1">
    <location>
        <begin position="321"/>
        <end position="332"/>
    </location>
</feature>
<feature type="compositionally biased region" description="Low complexity" evidence="1">
    <location>
        <begin position="395"/>
        <end position="406"/>
    </location>
</feature>
<feature type="compositionally biased region" description="Basic and acidic residues" evidence="1">
    <location>
        <begin position="439"/>
        <end position="448"/>
    </location>
</feature>
<evidence type="ECO:0000313" key="4">
    <source>
        <dbReference type="Proteomes" id="UP001375240"/>
    </source>
</evidence>
<proteinExistence type="predicted"/>
<accession>A0AAV9UNU9</accession>
<evidence type="ECO:0000256" key="1">
    <source>
        <dbReference type="SAM" id="MobiDB-lite"/>
    </source>
</evidence>
<name>A0AAV9UNU9_9PEZI</name>
<organism evidence="3 4">
    <name type="scientific">Orbilia brochopaga</name>
    <dbReference type="NCBI Taxonomy" id="3140254"/>
    <lineage>
        <taxon>Eukaryota</taxon>
        <taxon>Fungi</taxon>
        <taxon>Dikarya</taxon>
        <taxon>Ascomycota</taxon>
        <taxon>Pezizomycotina</taxon>
        <taxon>Orbiliomycetes</taxon>
        <taxon>Orbiliales</taxon>
        <taxon>Orbiliaceae</taxon>
        <taxon>Orbilia</taxon>
    </lineage>
</organism>
<feature type="signal peptide" evidence="2">
    <location>
        <begin position="1"/>
        <end position="16"/>
    </location>
</feature>
<feature type="region of interest" description="Disordered" evidence="1">
    <location>
        <begin position="281"/>
        <end position="448"/>
    </location>
</feature>
<keyword evidence="2" id="KW-0732">Signal</keyword>
<evidence type="ECO:0000313" key="3">
    <source>
        <dbReference type="EMBL" id="KAK6343897.1"/>
    </source>
</evidence>
<reference evidence="3 4" key="1">
    <citation type="submission" date="2019-10" db="EMBL/GenBank/DDBJ databases">
        <authorList>
            <person name="Palmer J.M."/>
        </authorList>
    </citation>
    <scope>NUCLEOTIDE SEQUENCE [LARGE SCALE GENOMIC DNA]</scope>
    <source>
        <strain evidence="3 4">TWF696</strain>
    </source>
</reference>
<evidence type="ECO:0000256" key="2">
    <source>
        <dbReference type="SAM" id="SignalP"/>
    </source>
</evidence>
<feature type="compositionally biased region" description="Low complexity" evidence="1">
    <location>
        <begin position="292"/>
        <end position="305"/>
    </location>
</feature>
<keyword evidence="4" id="KW-1185">Reference proteome</keyword>
<feature type="compositionally biased region" description="Polar residues" evidence="1">
    <location>
        <begin position="310"/>
        <end position="319"/>
    </location>
</feature>